<dbReference type="OrthoDB" id="6431527at2759"/>
<dbReference type="InterPro" id="IPR026919">
    <property type="entry name" value="ADGRV1"/>
</dbReference>
<reference evidence="2 3" key="1">
    <citation type="journal article" date="2019" name="Sci. Rep.">
        <title>Orb-weaving spider Araneus ventricosus genome elucidates the spidroin gene catalogue.</title>
        <authorList>
            <person name="Kono N."/>
            <person name="Nakamura H."/>
            <person name="Ohtoshi R."/>
            <person name="Moran D.A.P."/>
            <person name="Shinohara A."/>
            <person name="Yoshida Y."/>
            <person name="Fujiwara M."/>
            <person name="Mori M."/>
            <person name="Tomita M."/>
            <person name="Arakawa K."/>
        </authorList>
    </citation>
    <scope>NUCLEOTIDE SEQUENCE [LARGE SCALE GENOMIC DNA]</scope>
</reference>
<keyword evidence="1" id="KW-0732">Signal</keyword>
<dbReference type="EMBL" id="BGPR01014926">
    <property type="protein sequence ID" value="GBN67288.1"/>
    <property type="molecule type" value="Genomic_DNA"/>
</dbReference>
<dbReference type="GO" id="GO:0001965">
    <property type="term" value="F:G-protein alpha-subunit binding"/>
    <property type="evidence" value="ECO:0007669"/>
    <property type="project" value="TreeGrafter"/>
</dbReference>
<protein>
    <submittedName>
        <fullName evidence="2">Uncharacterized protein</fullName>
    </submittedName>
</protein>
<dbReference type="GO" id="GO:0016020">
    <property type="term" value="C:membrane"/>
    <property type="evidence" value="ECO:0007669"/>
    <property type="project" value="InterPro"/>
</dbReference>
<evidence type="ECO:0000313" key="3">
    <source>
        <dbReference type="Proteomes" id="UP000499080"/>
    </source>
</evidence>
<dbReference type="AlphaFoldDB" id="A0A4Y2QVC4"/>
<dbReference type="PANTHER" id="PTHR46682:SF1">
    <property type="entry name" value="ADHESION G-PROTEIN COUPLED RECEPTOR V1"/>
    <property type="match status" value="1"/>
</dbReference>
<dbReference type="GO" id="GO:0005737">
    <property type="term" value="C:cytoplasm"/>
    <property type="evidence" value="ECO:0007669"/>
    <property type="project" value="TreeGrafter"/>
</dbReference>
<dbReference type="PANTHER" id="PTHR46682">
    <property type="entry name" value="ADHESION G-PROTEIN COUPLED RECEPTOR V1"/>
    <property type="match status" value="1"/>
</dbReference>
<dbReference type="GO" id="GO:0071277">
    <property type="term" value="P:cellular response to calcium ion"/>
    <property type="evidence" value="ECO:0007669"/>
    <property type="project" value="TreeGrafter"/>
</dbReference>
<evidence type="ECO:0000313" key="2">
    <source>
        <dbReference type="EMBL" id="GBN67288.1"/>
    </source>
</evidence>
<accession>A0A4Y2QVC4</accession>
<feature type="chain" id="PRO_5021238206" evidence="1">
    <location>
        <begin position="27"/>
        <end position="400"/>
    </location>
</feature>
<dbReference type="GO" id="GO:0004930">
    <property type="term" value="F:G protein-coupled receptor activity"/>
    <property type="evidence" value="ECO:0007669"/>
    <property type="project" value="InterPro"/>
</dbReference>
<dbReference type="Proteomes" id="UP000499080">
    <property type="component" value="Unassembled WGS sequence"/>
</dbReference>
<name>A0A4Y2QVC4_ARAVE</name>
<comment type="caution">
    <text evidence="2">The sequence shown here is derived from an EMBL/GenBank/DDBJ whole genome shotgun (WGS) entry which is preliminary data.</text>
</comment>
<keyword evidence="3" id="KW-1185">Reference proteome</keyword>
<dbReference type="GO" id="GO:0010855">
    <property type="term" value="F:adenylate cyclase inhibitor activity"/>
    <property type="evidence" value="ECO:0007669"/>
    <property type="project" value="TreeGrafter"/>
</dbReference>
<sequence length="400" mass="45448">MNFFASLVGLLEIVLFLCLQTRPVLSDGNQTRSFSLAPRLANFKSSVHRLLEGLRIRKKRRIQQSDELAKPGTPNHELRVGSLAQEYGLSYLSDFNLTFWISFQHQSKNHILIGTQQGSMILFELSETDDREANTVAVSVQEHIASKAMAFSYYDEQWFAVLQSSGESTWLRFYQRVGRGLEGRQTIALDGEADFDLVTVKGVHYLAVVTYRTAVHQSMLILYHWTQTQFDKITSRSVQGARSVSCWVLDGSLYLAVAQEVNEGGNYRVGSPIFLYNAKDDDGLVLLQMLDTYGPRKVRYFFVSGSHYVIFFGQEDAAIYWWSTMVTLSSQHSSPVQLRILERKLGESVLALKNGCQPITQHLIFDSTWSEIPEINENVDKGSYRKGEGRQCRHRGGVKF</sequence>
<proteinExistence type="predicted"/>
<evidence type="ECO:0000256" key="1">
    <source>
        <dbReference type="SAM" id="SignalP"/>
    </source>
</evidence>
<organism evidence="2 3">
    <name type="scientific">Araneus ventricosus</name>
    <name type="common">Orbweaver spider</name>
    <name type="synonym">Epeira ventricosa</name>
    <dbReference type="NCBI Taxonomy" id="182803"/>
    <lineage>
        <taxon>Eukaryota</taxon>
        <taxon>Metazoa</taxon>
        <taxon>Ecdysozoa</taxon>
        <taxon>Arthropoda</taxon>
        <taxon>Chelicerata</taxon>
        <taxon>Arachnida</taxon>
        <taxon>Araneae</taxon>
        <taxon>Araneomorphae</taxon>
        <taxon>Entelegynae</taxon>
        <taxon>Araneoidea</taxon>
        <taxon>Araneidae</taxon>
        <taxon>Araneus</taxon>
    </lineage>
</organism>
<feature type="signal peptide" evidence="1">
    <location>
        <begin position="1"/>
        <end position="26"/>
    </location>
</feature>
<gene>
    <name evidence="2" type="ORF">AVEN_59491_1</name>
</gene>